<evidence type="ECO:0000313" key="3">
    <source>
        <dbReference type="EMBL" id="BAI60508.1"/>
    </source>
</evidence>
<dbReference type="AlphaFoldDB" id="D1YVN6"/>
<keyword evidence="3" id="KW-0808">Transferase</keyword>
<dbReference type="PANTHER" id="PTHR30270">
    <property type="entry name" value="THIAMINE-MONOPHOSPHATE KINASE"/>
    <property type="match status" value="1"/>
</dbReference>
<organism evidence="3 4">
    <name type="scientific">Methanocella paludicola (strain DSM 17711 / JCM 13418 / NBRC 101707 / SANAE)</name>
    <dbReference type="NCBI Taxonomy" id="304371"/>
    <lineage>
        <taxon>Archaea</taxon>
        <taxon>Methanobacteriati</taxon>
        <taxon>Methanobacteriota</taxon>
        <taxon>Stenosarchaea group</taxon>
        <taxon>Methanomicrobia</taxon>
        <taxon>Methanocellales</taxon>
        <taxon>Methanocellaceae</taxon>
        <taxon>Methanocella</taxon>
    </lineage>
</organism>
<evidence type="ECO:0000313" key="4">
    <source>
        <dbReference type="Proteomes" id="UP000001882"/>
    </source>
</evidence>
<dbReference type="GO" id="GO:0009030">
    <property type="term" value="F:thiamine-phosphate kinase activity"/>
    <property type="evidence" value="ECO:0007669"/>
    <property type="project" value="InterPro"/>
</dbReference>
<keyword evidence="4" id="KW-1185">Reference proteome</keyword>
<dbReference type="InterPro" id="IPR016188">
    <property type="entry name" value="PurM-like_N"/>
</dbReference>
<dbReference type="CDD" id="cd02192">
    <property type="entry name" value="PurM-like3"/>
    <property type="match status" value="1"/>
</dbReference>
<dbReference type="FunCoup" id="D1YVN6">
    <property type="interactions" value="1"/>
</dbReference>
<reference evidence="3 4" key="2">
    <citation type="journal article" date="2008" name="Int. J. Syst. Evol. Microbiol.">
        <title>Methanocella paludicola gen. nov., sp. nov., a methane-producing archaeon, the first isolate of the lineage 'Rice Cluster I', and proposal of the new archaeal order Methanocellales ord. nov.</title>
        <authorList>
            <person name="Sakai S."/>
            <person name="Imachi H."/>
            <person name="Hanada S."/>
            <person name="Ohashi A."/>
            <person name="Harada H."/>
            <person name="Kamagata Y."/>
        </authorList>
    </citation>
    <scope>NUCLEOTIDE SEQUENCE [LARGE SCALE GENOMIC DNA]</scope>
    <source>
        <strain evidence="4">DSM 17711 / JCM 13418 / NBRC 101707 / SANAE</strain>
    </source>
</reference>
<dbReference type="eggNOG" id="arCOG00640">
    <property type="taxonomic scope" value="Archaea"/>
</dbReference>
<sequence length="328" mass="35703">MKLEILAGALRDYLGTTRKHTIKNIVGIFDEKGTNPSFGEDAAIIDNGEYALLLAADGIWDKLMRVDPEWSGYCSVLVNVHDIAAMGGRPLGMVDVFSSNSDEITQRVLKGMKAGIDKFGVPIVGGHVHPDTPYAALDVAILGIAKKDTVIYSSTAKPGDDVVLAIDMDGRVHPSCDLNWDTTFLKDASIVRQQVGSMVELAERKMLTAGKDVSNPGIIGTLGMLLEVSGVGADVDMSAMPKPESLEWEHWLKMYPGMGFIVTCKPENTEQVLDIYRNHKLNATKVGKIVSAPRLDLVKGKERATVFDFTKHEITGLGPARGRWCNNH</sequence>
<protein>
    <submittedName>
        <fullName evidence="3">Thiamine-monophosphate kinase</fullName>
    </submittedName>
</protein>
<dbReference type="NCBIfam" id="TIGR03267">
    <property type="entry name" value="methan_mark_2"/>
    <property type="match status" value="1"/>
</dbReference>
<feature type="domain" description="PurM-like N-terminal" evidence="1">
    <location>
        <begin position="39"/>
        <end position="144"/>
    </location>
</feature>
<proteinExistence type="predicted"/>
<dbReference type="EMBL" id="AP011532">
    <property type="protein sequence ID" value="BAI60508.1"/>
    <property type="molecule type" value="Genomic_DNA"/>
</dbReference>
<dbReference type="Pfam" id="PF00586">
    <property type="entry name" value="AIRS"/>
    <property type="match status" value="1"/>
</dbReference>
<keyword evidence="3" id="KW-0418">Kinase</keyword>
<dbReference type="SUPFAM" id="SSF56042">
    <property type="entry name" value="PurM C-terminal domain-like"/>
    <property type="match status" value="1"/>
</dbReference>
<dbReference type="InParanoid" id="D1YVN6"/>
<accession>D1YVN6</accession>
<dbReference type="InterPro" id="IPR011413">
    <property type="entry name" value="UCP036540_AIR"/>
</dbReference>
<dbReference type="InterPro" id="IPR006283">
    <property type="entry name" value="ThiL-like"/>
</dbReference>
<dbReference type="PATRIC" id="fig|304371.9.peg.448"/>
<dbReference type="InterPro" id="IPR010918">
    <property type="entry name" value="PurM-like_C_dom"/>
</dbReference>
<dbReference type="InterPro" id="IPR036676">
    <property type="entry name" value="PurM-like_C_sf"/>
</dbReference>
<dbReference type="GO" id="GO:0009228">
    <property type="term" value="P:thiamine biosynthetic process"/>
    <property type="evidence" value="ECO:0007669"/>
    <property type="project" value="InterPro"/>
</dbReference>
<reference evidence="4" key="3">
    <citation type="journal article" date="2011" name="PLoS ONE">
        <title>Genome sequence of a mesophilic hydrogenotrophic methanogen Methanocella paludicola, the first cultivated representative of the order Methanocellales.</title>
        <authorList>
            <person name="Sakai S."/>
            <person name="Takaki Y."/>
            <person name="Shimamura S."/>
            <person name="Sekine M."/>
            <person name="Tajima T."/>
            <person name="Kosugi H."/>
            <person name="Ichikawa N."/>
            <person name="Tasumi E."/>
            <person name="Hiraki A.T."/>
            <person name="Shimizu A."/>
            <person name="Kato Y."/>
            <person name="Nishiko R."/>
            <person name="Mori K."/>
            <person name="Fujita N."/>
            <person name="Imachi H."/>
            <person name="Takai K."/>
        </authorList>
    </citation>
    <scope>NUCLEOTIDE SEQUENCE [LARGE SCALE GENOMIC DNA]</scope>
    <source>
        <strain evidence="4">DSM 17711 / JCM 13418 / NBRC 101707 / SANAE</strain>
    </source>
</reference>
<dbReference type="RefSeq" id="WP_012899188.1">
    <property type="nucleotide sequence ID" value="NC_013665.1"/>
</dbReference>
<dbReference type="OrthoDB" id="31494at2157"/>
<reference evidence="3 4" key="1">
    <citation type="journal article" date="2007" name="Appl. Environ. Microbiol.">
        <title>Isolation of key methanogens for global methane emission from rice paddy fields: a novel isolate affiliated with the clone cluster rice cluster I.</title>
        <authorList>
            <person name="Sakai S."/>
            <person name="Imachi H."/>
            <person name="Sekiguchi Y."/>
            <person name="Ohashi A."/>
            <person name="Harada H."/>
            <person name="Kamagata Y."/>
        </authorList>
    </citation>
    <scope>NUCLEOTIDE SEQUENCE [LARGE SCALE GENOMIC DNA]</scope>
    <source>
        <strain evidence="4">DSM 17711 / JCM 13418 / NBRC 101707 / SANAE</strain>
    </source>
</reference>
<dbReference type="PIRSF" id="PIRSF036540">
    <property type="entry name" value="UCP036540_AIR"/>
    <property type="match status" value="1"/>
</dbReference>
<gene>
    <name evidence="3" type="ordered locus">MCP_0436</name>
</gene>
<dbReference type="Gene3D" id="3.30.1330.10">
    <property type="entry name" value="PurM-like, N-terminal domain"/>
    <property type="match status" value="1"/>
</dbReference>
<dbReference type="Pfam" id="PF02769">
    <property type="entry name" value="AIRS_C"/>
    <property type="match status" value="1"/>
</dbReference>
<dbReference type="Proteomes" id="UP000001882">
    <property type="component" value="Chromosome"/>
</dbReference>
<name>D1YVN6_METPS</name>
<dbReference type="PANTHER" id="PTHR30270:SF0">
    <property type="entry name" value="THIAMINE-MONOPHOSPHATE KINASE"/>
    <property type="match status" value="1"/>
</dbReference>
<dbReference type="InterPro" id="IPR036921">
    <property type="entry name" value="PurM-like_N_sf"/>
</dbReference>
<dbReference type="GeneID" id="8683089"/>
<evidence type="ECO:0000259" key="1">
    <source>
        <dbReference type="Pfam" id="PF00586"/>
    </source>
</evidence>
<dbReference type="SUPFAM" id="SSF55326">
    <property type="entry name" value="PurM N-terminal domain-like"/>
    <property type="match status" value="1"/>
</dbReference>
<feature type="domain" description="PurM-like C-terminal" evidence="2">
    <location>
        <begin position="185"/>
        <end position="297"/>
    </location>
</feature>
<dbReference type="InterPro" id="IPR017668">
    <property type="entry name" value="Methan_mark_2"/>
</dbReference>
<dbReference type="KEGG" id="mpd:MCP_0436"/>
<dbReference type="STRING" id="304371.MCP_0436"/>
<dbReference type="Gene3D" id="3.90.650.10">
    <property type="entry name" value="PurM-like C-terminal domain"/>
    <property type="match status" value="1"/>
</dbReference>
<evidence type="ECO:0000259" key="2">
    <source>
        <dbReference type="Pfam" id="PF02769"/>
    </source>
</evidence>